<name>A0A0G4HVM6_9ALVE</name>
<dbReference type="InterPro" id="IPR016135">
    <property type="entry name" value="UBQ-conjugating_enzyme/RWD"/>
</dbReference>
<dbReference type="EMBL" id="CDMZ01004059">
    <property type="protein sequence ID" value="CEM48531.1"/>
    <property type="molecule type" value="Genomic_DNA"/>
</dbReference>
<sequence length="221" mass="24893">MQWLNSRQRESGLPYDIVVSKLYKNAVEFLVESLRPEEIRFIDPPHAAVMGPRGTLYKDGVFFFFFDIILLTEDPKVPPKISKVKYRVKSKDQEGECERPVLRYWPAVELCPHAEISMDWLHSAEVSNVVKAELERHTVMPKPPPPFSVAPGQPIPASRPLILVSKKASPANIQTEVPYVLGSMSPFELAMSVPGSNTDELGRAADWLASLMAYQLQETNM</sequence>
<gene>
    <name evidence="1" type="ORF">Cvel_1423</name>
</gene>
<dbReference type="AlphaFoldDB" id="A0A0G4HVM6"/>
<protein>
    <submittedName>
        <fullName evidence="1">Uncharacterized protein</fullName>
    </submittedName>
</protein>
<reference evidence="1" key="1">
    <citation type="submission" date="2014-11" db="EMBL/GenBank/DDBJ databases">
        <authorList>
            <person name="Otto D Thomas"/>
            <person name="Naeem Raeece"/>
        </authorList>
    </citation>
    <scope>NUCLEOTIDE SEQUENCE</scope>
</reference>
<organism evidence="1">
    <name type="scientific">Chromera velia CCMP2878</name>
    <dbReference type="NCBI Taxonomy" id="1169474"/>
    <lineage>
        <taxon>Eukaryota</taxon>
        <taxon>Sar</taxon>
        <taxon>Alveolata</taxon>
        <taxon>Colpodellida</taxon>
        <taxon>Chromeraceae</taxon>
        <taxon>Chromera</taxon>
    </lineage>
</organism>
<dbReference type="VEuPathDB" id="CryptoDB:Cvel_1423"/>
<evidence type="ECO:0000313" key="1">
    <source>
        <dbReference type="EMBL" id="CEM48531.1"/>
    </source>
</evidence>
<proteinExistence type="predicted"/>
<dbReference type="SUPFAM" id="SSF54495">
    <property type="entry name" value="UBC-like"/>
    <property type="match status" value="1"/>
</dbReference>
<accession>A0A0G4HVM6</accession>